<proteinExistence type="predicted"/>
<accession>A0AAV4N1F0</accession>
<keyword evidence="2" id="KW-1185">Reference proteome</keyword>
<dbReference type="Proteomes" id="UP001054945">
    <property type="component" value="Unassembled WGS sequence"/>
</dbReference>
<evidence type="ECO:0000313" key="2">
    <source>
        <dbReference type="Proteomes" id="UP001054945"/>
    </source>
</evidence>
<sequence>MFVGLQFVRINKTNNKQKAFRTTVNSHSLRLVTMHHLLHVWLLLGEHHSSFLATRSNRKEVNQFHMSEQLQARIPHVFCRSSSTSKNTFFPHLGITVASRSLLTSYLSHGNK</sequence>
<gene>
    <name evidence="1" type="ORF">CEXT_182331</name>
</gene>
<name>A0AAV4N1F0_CAEEX</name>
<reference evidence="1 2" key="1">
    <citation type="submission" date="2021-06" db="EMBL/GenBank/DDBJ databases">
        <title>Caerostris extrusa draft genome.</title>
        <authorList>
            <person name="Kono N."/>
            <person name="Arakawa K."/>
        </authorList>
    </citation>
    <scope>NUCLEOTIDE SEQUENCE [LARGE SCALE GENOMIC DNA]</scope>
</reference>
<dbReference type="AlphaFoldDB" id="A0AAV4N1F0"/>
<organism evidence="1 2">
    <name type="scientific">Caerostris extrusa</name>
    <name type="common">Bark spider</name>
    <name type="synonym">Caerostris bankana</name>
    <dbReference type="NCBI Taxonomy" id="172846"/>
    <lineage>
        <taxon>Eukaryota</taxon>
        <taxon>Metazoa</taxon>
        <taxon>Ecdysozoa</taxon>
        <taxon>Arthropoda</taxon>
        <taxon>Chelicerata</taxon>
        <taxon>Arachnida</taxon>
        <taxon>Araneae</taxon>
        <taxon>Araneomorphae</taxon>
        <taxon>Entelegynae</taxon>
        <taxon>Araneoidea</taxon>
        <taxon>Araneidae</taxon>
        <taxon>Caerostris</taxon>
    </lineage>
</organism>
<protein>
    <submittedName>
        <fullName evidence="1">Uncharacterized protein</fullName>
    </submittedName>
</protein>
<dbReference type="EMBL" id="BPLR01020419">
    <property type="protein sequence ID" value="GIX78523.1"/>
    <property type="molecule type" value="Genomic_DNA"/>
</dbReference>
<evidence type="ECO:0000313" key="1">
    <source>
        <dbReference type="EMBL" id="GIX78523.1"/>
    </source>
</evidence>
<comment type="caution">
    <text evidence="1">The sequence shown here is derived from an EMBL/GenBank/DDBJ whole genome shotgun (WGS) entry which is preliminary data.</text>
</comment>